<evidence type="ECO:0000259" key="1">
    <source>
        <dbReference type="Pfam" id="PF00881"/>
    </source>
</evidence>
<reference evidence="2" key="1">
    <citation type="submission" date="2022-10" db="EMBL/GenBank/DDBJ databases">
        <title>The WGS of Solirubrobacter sp. CPCC 204708.</title>
        <authorList>
            <person name="Jiang Z."/>
        </authorList>
    </citation>
    <scope>NUCLEOTIDE SEQUENCE</scope>
    <source>
        <strain evidence="2">CPCC 204708</strain>
    </source>
</reference>
<dbReference type="PANTHER" id="PTHR23026">
    <property type="entry name" value="NADPH NITROREDUCTASE"/>
    <property type="match status" value="1"/>
</dbReference>
<dbReference type="EMBL" id="JAPCID010000033">
    <property type="protein sequence ID" value="MDA0140125.1"/>
    <property type="molecule type" value="Genomic_DNA"/>
</dbReference>
<dbReference type="Proteomes" id="UP001147700">
    <property type="component" value="Unassembled WGS sequence"/>
</dbReference>
<keyword evidence="3" id="KW-1185">Reference proteome</keyword>
<gene>
    <name evidence="2" type="ORF">OJ962_21660</name>
</gene>
<evidence type="ECO:0000313" key="2">
    <source>
        <dbReference type="EMBL" id="MDA0140125.1"/>
    </source>
</evidence>
<evidence type="ECO:0000313" key="3">
    <source>
        <dbReference type="Proteomes" id="UP001147700"/>
    </source>
</evidence>
<dbReference type="InterPro" id="IPR029479">
    <property type="entry name" value="Nitroreductase"/>
</dbReference>
<name>A0ABT4RPA6_9ACTN</name>
<proteinExistence type="predicted"/>
<dbReference type="Gene3D" id="3.40.109.10">
    <property type="entry name" value="NADH Oxidase"/>
    <property type="match status" value="1"/>
</dbReference>
<dbReference type="PANTHER" id="PTHR23026:SF123">
    <property type="entry name" value="NAD(P)H NITROREDUCTASE RV3131-RELATED"/>
    <property type="match status" value="1"/>
</dbReference>
<protein>
    <submittedName>
        <fullName evidence="2">Nitroreductase family protein</fullName>
    </submittedName>
</protein>
<comment type="caution">
    <text evidence="2">The sequence shown here is derived from an EMBL/GenBank/DDBJ whole genome shotgun (WGS) entry which is preliminary data.</text>
</comment>
<feature type="domain" description="Nitroreductase" evidence="1">
    <location>
        <begin position="5"/>
        <end position="188"/>
    </location>
</feature>
<dbReference type="Pfam" id="PF00881">
    <property type="entry name" value="Nitroreductase"/>
    <property type="match status" value="1"/>
</dbReference>
<dbReference type="InterPro" id="IPR050627">
    <property type="entry name" value="Nitroreductase/BluB"/>
</dbReference>
<dbReference type="InterPro" id="IPR000415">
    <property type="entry name" value="Nitroreductase-like"/>
</dbReference>
<organism evidence="2 3">
    <name type="scientific">Solirubrobacter deserti</name>
    <dbReference type="NCBI Taxonomy" id="2282478"/>
    <lineage>
        <taxon>Bacteria</taxon>
        <taxon>Bacillati</taxon>
        <taxon>Actinomycetota</taxon>
        <taxon>Thermoleophilia</taxon>
        <taxon>Solirubrobacterales</taxon>
        <taxon>Solirubrobacteraceae</taxon>
        <taxon>Solirubrobacter</taxon>
    </lineage>
</organism>
<dbReference type="RefSeq" id="WP_202955957.1">
    <property type="nucleotide sequence ID" value="NZ_JAPCID010000033.1"/>
</dbReference>
<dbReference type="CDD" id="cd02062">
    <property type="entry name" value="Nitro_FMN_reductase"/>
    <property type="match status" value="1"/>
</dbReference>
<accession>A0ABT4RPA6</accession>
<dbReference type="SUPFAM" id="SSF55469">
    <property type="entry name" value="FMN-dependent nitroreductase-like"/>
    <property type="match status" value="1"/>
</dbReference>
<sequence>MVDLILNRRSRRDGFQARPVPKDTIDTIIACALAAPSSKNAQPWRIHVVTSRATLGEIADAVDSARGAETYVPIDPATGLPRDYESSVSESAQVLRGVSLGLFVENRGRFSDGRRVVASAADGVRENALIGYSLEMVGLGATIQNMWLAASALGLAGVFMGDVLIAEEMIRERLGLAGDLVGVLALGYTEAESFPKRLGEDRVVLHD</sequence>